<gene>
    <name evidence="2" type="ORF">LSS_23305</name>
</gene>
<proteinExistence type="predicted"/>
<sequence>MQKIWIEYFLRIETIDRKFSLSNSESVQNGQPEKKLKGKFHS</sequence>
<feature type="region of interest" description="Disordered" evidence="1">
    <location>
        <begin position="23"/>
        <end position="42"/>
    </location>
</feature>
<dbReference type="Proteomes" id="UP000035800">
    <property type="component" value="Chromosome II"/>
</dbReference>
<reference evidence="2 3" key="1">
    <citation type="journal article" date="2012" name="Gene">
        <title>Sequence of Leptospira santarosai serovar Shermani genome and prediction of virulence-associated genes.</title>
        <authorList>
            <person name="Chou L.F."/>
            <person name="Chen Y.T."/>
            <person name="Lu C.W."/>
            <person name="Ko Y.C."/>
            <person name="Tang C.Y."/>
            <person name="Pan M.J."/>
            <person name="Tian Y.C."/>
            <person name="Chiu C.H."/>
            <person name="Hung C.C."/>
            <person name="Yang C.W."/>
        </authorList>
    </citation>
    <scope>NUCLEOTIDE SEQUENCE [LARGE SCALE GENOMIC DNA]</scope>
    <source>
        <strain evidence="2">LT 821</strain>
    </source>
</reference>
<dbReference type="KEGG" id="lst:LSS_23305"/>
<protein>
    <submittedName>
        <fullName evidence="2">Uncharacterized protein</fullName>
    </submittedName>
</protein>
<evidence type="ECO:0000313" key="3">
    <source>
        <dbReference type="Proteomes" id="UP000035800"/>
    </source>
</evidence>
<dbReference type="AlphaFoldDB" id="A0A097ET58"/>
<organism evidence="2 3">
    <name type="scientific">Leptospira santarosai serovar Shermani str. LT 821</name>
    <dbReference type="NCBI Taxonomy" id="758847"/>
    <lineage>
        <taxon>Bacteria</taxon>
        <taxon>Pseudomonadati</taxon>
        <taxon>Spirochaetota</taxon>
        <taxon>Spirochaetia</taxon>
        <taxon>Leptospirales</taxon>
        <taxon>Leptospiraceae</taxon>
        <taxon>Leptospira</taxon>
    </lineage>
</organism>
<dbReference type="EMBL" id="CP006695">
    <property type="protein sequence ID" value="AIT11128.1"/>
    <property type="molecule type" value="Genomic_DNA"/>
</dbReference>
<name>A0A097ET58_9LEPT</name>
<accession>A0A097ET58</accession>
<reference evidence="2 3" key="2">
    <citation type="journal article" date="2014" name="Emerg. Microbes Infect.">
        <title>Potential impact on kidney infection: a whole-genome analysis of Leptospira santarosai serovar Shermani.</title>
        <authorList>
            <person name="Chou L.F."/>
            <person name="Chen T.W."/>
            <person name="Ko Y.C."/>
            <person name="Pan M.J."/>
            <person name="Tian Y.C."/>
            <person name="Chiu C.H."/>
            <person name="Tang P."/>
            <person name="Hung C.C."/>
            <person name="Yang C.W."/>
        </authorList>
    </citation>
    <scope>NUCLEOTIDE SEQUENCE</scope>
    <source>
        <strain evidence="2 3">LT 821</strain>
    </source>
</reference>
<evidence type="ECO:0000256" key="1">
    <source>
        <dbReference type="SAM" id="MobiDB-lite"/>
    </source>
</evidence>
<evidence type="ECO:0000313" key="2">
    <source>
        <dbReference type="EMBL" id="AIT11128.1"/>
    </source>
</evidence>